<organism evidence="2">
    <name type="scientific">Haptolina brevifila</name>
    <dbReference type="NCBI Taxonomy" id="156173"/>
    <lineage>
        <taxon>Eukaryota</taxon>
        <taxon>Haptista</taxon>
        <taxon>Haptophyta</taxon>
        <taxon>Prymnesiophyceae</taxon>
        <taxon>Prymnesiales</taxon>
        <taxon>Prymnesiaceae</taxon>
        <taxon>Haptolina</taxon>
    </lineage>
</organism>
<feature type="region of interest" description="Disordered" evidence="1">
    <location>
        <begin position="43"/>
        <end position="92"/>
    </location>
</feature>
<dbReference type="EMBL" id="HBGU01022333">
    <property type="protein sequence ID" value="CAD9437747.1"/>
    <property type="molecule type" value="Transcribed_RNA"/>
</dbReference>
<accession>A0A7S2GAN4</accession>
<reference evidence="2" key="1">
    <citation type="submission" date="2021-01" db="EMBL/GenBank/DDBJ databases">
        <authorList>
            <person name="Corre E."/>
            <person name="Pelletier E."/>
            <person name="Niang G."/>
            <person name="Scheremetjew M."/>
            <person name="Finn R."/>
            <person name="Kale V."/>
            <person name="Holt S."/>
            <person name="Cochrane G."/>
            <person name="Meng A."/>
            <person name="Brown T."/>
            <person name="Cohen L."/>
        </authorList>
    </citation>
    <scope>NUCLEOTIDE SEQUENCE</scope>
    <source>
        <strain evidence="2">UTEX LB 985</strain>
    </source>
</reference>
<sequence length="145" mass="16130">MTCNEYADYGAWLAAAVEAYEVHGHILWNPRLTFVEPQPEMTEASAEASTIDDIGMGDDEAMTDHTTSDGDATKMGQEVDVQAHRWDAAEDGKRRRLTPTDVMLLEDVACAAKMVIQRDPRFKRHSPLAEVGSTKRVKLQPAWGQ</sequence>
<evidence type="ECO:0000313" key="2">
    <source>
        <dbReference type="EMBL" id="CAD9437747.1"/>
    </source>
</evidence>
<feature type="compositionally biased region" description="Basic and acidic residues" evidence="1">
    <location>
        <begin position="81"/>
        <end position="92"/>
    </location>
</feature>
<protein>
    <submittedName>
        <fullName evidence="2">Uncharacterized protein</fullName>
    </submittedName>
</protein>
<feature type="compositionally biased region" description="Basic and acidic residues" evidence="1">
    <location>
        <begin position="62"/>
        <end position="72"/>
    </location>
</feature>
<proteinExistence type="predicted"/>
<name>A0A7S2GAN4_9EUKA</name>
<gene>
    <name evidence="2" type="ORF">CBRE1094_LOCUS12174</name>
</gene>
<evidence type="ECO:0000256" key="1">
    <source>
        <dbReference type="SAM" id="MobiDB-lite"/>
    </source>
</evidence>
<dbReference type="AlphaFoldDB" id="A0A7S2GAN4"/>